<evidence type="ECO:0000313" key="6">
    <source>
        <dbReference type="RefSeq" id="XP_006823036.1"/>
    </source>
</evidence>
<dbReference type="Pfam" id="PF09631">
    <property type="entry name" value="Sen15"/>
    <property type="match status" value="1"/>
</dbReference>
<evidence type="ECO:0000256" key="3">
    <source>
        <dbReference type="SAM" id="MobiDB-lite"/>
    </source>
</evidence>
<dbReference type="InterPro" id="IPR011856">
    <property type="entry name" value="tRNA_endonuc-like_dom_sf"/>
</dbReference>
<evidence type="ECO:0000256" key="2">
    <source>
        <dbReference type="ARBA" id="ARBA00022694"/>
    </source>
</evidence>
<name>A0ABM0MSP5_SACKO</name>
<dbReference type="GeneID" id="102804868"/>
<feature type="compositionally biased region" description="Acidic residues" evidence="3">
    <location>
        <begin position="118"/>
        <end position="129"/>
    </location>
</feature>
<organism evidence="5 6">
    <name type="scientific">Saccoglossus kowalevskii</name>
    <name type="common">Acorn worm</name>
    <dbReference type="NCBI Taxonomy" id="10224"/>
    <lineage>
        <taxon>Eukaryota</taxon>
        <taxon>Metazoa</taxon>
        <taxon>Hemichordata</taxon>
        <taxon>Enteropneusta</taxon>
        <taxon>Harrimaniidae</taxon>
        <taxon>Saccoglossus</taxon>
    </lineage>
</organism>
<sequence>MVYLAGVANKKDEVQHILPISSDMPLSNQRLQQFIKLLKPHKCKEDLSPSGSSDVITSSKHSFVQLAVNDSDSTIVYYKISDELIPPDPPKQTLLKEVGKGKRRKRKAILLPQQPDEPVTDDENWGDEL</sequence>
<dbReference type="Gene3D" id="3.40.1350.10">
    <property type="match status" value="1"/>
</dbReference>
<gene>
    <name evidence="6" type="primary">LOC102804868</name>
</gene>
<dbReference type="InterPro" id="IPR036167">
    <property type="entry name" value="tRNA_intron_Endo_cat-like_sf"/>
</dbReference>
<evidence type="ECO:0000313" key="5">
    <source>
        <dbReference type="Proteomes" id="UP000694865"/>
    </source>
</evidence>
<keyword evidence="2" id="KW-0819">tRNA processing</keyword>
<dbReference type="PANTHER" id="PTHR28582:SF1">
    <property type="entry name" value="TRNA-SPLICING ENDONUCLEASE SUBUNIT SEN15"/>
    <property type="match status" value="1"/>
</dbReference>
<reference evidence="6" key="1">
    <citation type="submission" date="2025-08" db="UniProtKB">
        <authorList>
            <consortium name="RefSeq"/>
        </authorList>
    </citation>
    <scope>IDENTIFICATION</scope>
    <source>
        <tissue evidence="6">Testes</tissue>
    </source>
</reference>
<proteinExistence type="inferred from homology"/>
<dbReference type="SUPFAM" id="SSF53032">
    <property type="entry name" value="tRNA-intron endonuclease catalytic domain-like"/>
    <property type="match status" value="1"/>
</dbReference>
<evidence type="ECO:0000259" key="4">
    <source>
        <dbReference type="Pfam" id="PF09631"/>
    </source>
</evidence>
<feature type="domain" description="tRNA-splicing endonuclease subunit Sen15" evidence="4">
    <location>
        <begin position="2"/>
        <end position="89"/>
    </location>
</feature>
<dbReference type="PANTHER" id="PTHR28582">
    <property type="entry name" value="TRNA-SPLICING ENDONUCLEASE SUBUNIT SEN15"/>
    <property type="match status" value="1"/>
</dbReference>
<dbReference type="RefSeq" id="XP_006823036.1">
    <property type="nucleotide sequence ID" value="XM_006822973.1"/>
</dbReference>
<dbReference type="InterPro" id="IPR018593">
    <property type="entry name" value="tRNA-endonuc_su_Sen15"/>
</dbReference>
<protein>
    <submittedName>
        <fullName evidence="6">tRNA-splicing endonuclease subunit Sen15-like</fullName>
    </submittedName>
</protein>
<keyword evidence="5" id="KW-1185">Reference proteome</keyword>
<evidence type="ECO:0000256" key="1">
    <source>
        <dbReference type="ARBA" id="ARBA00006091"/>
    </source>
</evidence>
<comment type="similarity">
    <text evidence="1">Belongs to the SEN15 family.</text>
</comment>
<accession>A0ABM0MSP5</accession>
<dbReference type="Proteomes" id="UP000694865">
    <property type="component" value="Unplaced"/>
</dbReference>
<feature type="region of interest" description="Disordered" evidence="3">
    <location>
        <begin position="85"/>
        <end position="129"/>
    </location>
</feature>